<evidence type="ECO:0000313" key="2">
    <source>
        <dbReference type="EMBL" id="KAK9097173.1"/>
    </source>
</evidence>
<protein>
    <submittedName>
        <fullName evidence="2">Uncharacterized protein</fullName>
    </submittedName>
</protein>
<proteinExistence type="predicted"/>
<evidence type="ECO:0000256" key="1">
    <source>
        <dbReference type="SAM" id="MobiDB-lite"/>
    </source>
</evidence>
<accession>A0AAP0EV04</accession>
<feature type="compositionally biased region" description="Basic and acidic residues" evidence="1">
    <location>
        <begin position="50"/>
        <end position="66"/>
    </location>
</feature>
<dbReference type="AlphaFoldDB" id="A0AAP0EV04"/>
<dbReference type="Proteomes" id="UP001417504">
    <property type="component" value="Unassembled WGS sequence"/>
</dbReference>
<dbReference type="PANTHER" id="PTHR46993:SF6">
    <property type="entry name" value="MYB TRANSCRIPTION FACTOR"/>
    <property type="match status" value="1"/>
</dbReference>
<comment type="caution">
    <text evidence="2">The sequence shown here is derived from an EMBL/GenBank/DDBJ whole genome shotgun (WGS) entry which is preliminary data.</text>
</comment>
<feature type="compositionally biased region" description="Basic and acidic residues" evidence="1">
    <location>
        <begin position="1"/>
        <end position="20"/>
    </location>
</feature>
<organism evidence="2 3">
    <name type="scientific">Stephania japonica</name>
    <dbReference type="NCBI Taxonomy" id="461633"/>
    <lineage>
        <taxon>Eukaryota</taxon>
        <taxon>Viridiplantae</taxon>
        <taxon>Streptophyta</taxon>
        <taxon>Embryophyta</taxon>
        <taxon>Tracheophyta</taxon>
        <taxon>Spermatophyta</taxon>
        <taxon>Magnoliopsida</taxon>
        <taxon>Ranunculales</taxon>
        <taxon>Menispermaceae</taxon>
        <taxon>Menispermoideae</taxon>
        <taxon>Cissampelideae</taxon>
        <taxon>Stephania</taxon>
    </lineage>
</organism>
<sequence length="223" mass="25559">MSKPFQNDKENEQTSHQRVENDEESPNLTSDRRKPQPPAPLRPHQSGGCLEDKLGKRKRERNERGRERKRILPNIYQNIIDSAIFTSIKMLDMYNEIEAAVWNADVCKRLLLKVARNDALEFVRVFVKEAMKEMGCSFLEQMAQKVNENDGLEVQLPSDMRLPIQLKGDMEVGIINSIKTLISLLEKIQIAMAQITYDACFHSTVQNLSNTNGAFTKVIIRIT</sequence>
<dbReference type="EMBL" id="JBBNAE010000009">
    <property type="protein sequence ID" value="KAK9097173.1"/>
    <property type="molecule type" value="Genomic_DNA"/>
</dbReference>
<reference evidence="2 3" key="1">
    <citation type="submission" date="2024-01" db="EMBL/GenBank/DDBJ databases">
        <title>Genome assemblies of Stephania.</title>
        <authorList>
            <person name="Yang L."/>
        </authorList>
    </citation>
    <scope>NUCLEOTIDE SEQUENCE [LARGE SCALE GENOMIC DNA]</scope>
    <source>
        <strain evidence="2">QJT</strain>
        <tissue evidence="2">Leaf</tissue>
    </source>
</reference>
<keyword evidence="3" id="KW-1185">Reference proteome</keyword>
<evidence type="ECO:0000313" key="3">
    <source>
        <dbReference type="Proteomes" id="UP001417504"/>
    </source>
</evidence>
<gene>
    <name evidence="2" type="ORF">Sjap_022670</name>
</gene>
<name>A0AAP0EV04_9MAGN</name>
<feature type="region of interest" description="Disordered" evidence="1">
    <location>
        <begin position="1"/>
        <end position="66"/>
    </location>
</feature>
<dbReference type="PANTHER" id="PTHR46993">
    <property type="entry name" value="MYB TRANSCRIPTION FACTOR"/>
    <property type="match status" value="1"/>
</dbReference>